<dbReference type="CDD" id="cd00093">
    <property type="entry name" value="HTH_XRE"/>
    <property type="match status" value="1"/>
</dbReference>
<gene>
    <name evidence="4" type="primary">rodZ</name>
    <name evidence="4" type="ORF">PIGHUM_02315</name>
</gene>
<feature type="region of interest" description="Disordered" evidence="1">
    <location>
        <begin position="181"/>
        <end position="245"/>
    </location>
</feature>
<dbReference type="Proteomes" id="UP000277294">
    <property type="component" value="Unassembled WGS sequence"/>
</dbReference>
<keyword evidence="2" id="KW-1133">Transmembrane helix</keyword>
<evidence type="ECO:0000259" key="3">
    <source>
        <dbReference type="SMART" id="SM00530"/>
    </source>
</evidence>
<feature type="domain" description="HTH cro/C1-type" evidence="3">
    <location>
        <begin position="31"/>
        <end position="92"/>
    </location>
</feature>
<dbReference type="SMART" id="SM00530">
    <property type="entry name" value="HTH_XRE"/>
    <property type="match status" value="1"/>
</dbReference>
<sequence length="328" mass="34623">MSEPNETGAAGPREGQSPASGTPSSSSLGAELARLRELRGWTQEYVSDRLKFAVRQIRALEDEHWEQLPQGTPLRGFVRNYARLLEVDPEPFLRSLAPRLQVADPVSLDQASSLSSPLAQSSRRTWPMRSGGRRRLAPWLVGGLMALVALGLLGYALSQQGKLSFGSSTSAGLAGETERGIRIETPPVPPALADAAGEPSQGMPPAADSAAPAAAPGMAPETLPAPSAATQADHAAASPAAPEQPAPAAAAGLAFTVRQPSWIEVRRADGTVAVSRIIQAREPYELDASGAPYRVVIGNVNGVDVRWRGAPVDLTPYRRDNVARLTLK</sequence>
<dbReference type="SUPFAM" id="SSF47413">
    <property type="entry name" value="lambda repressor-like DNA-binding domains"/>
    <property type="match status" value="1"/>
</dbReference>
<keyword evidence="2" id="KW-0472">Membrane</keyword>
<feature type="compositionally biased region" description="Low complexity" evidence="1">
    <location>
        <begin position="204"/>
        <end position="245"/>
    </location>
</feature>
<name>A0A3P4B3P2_9BURK</name>
<dbReference type="InterPro" id="IPR050400">
    <property type="entry name" value="Bact_Cytoskel_RodZ"/>
</dbReference>
<dbReference type="EMBL" id="UWPJ01000018">
    <property type="protein sequence ID" value="VCU70248.1"/>
    <property type="molecule type" value="Genomic_DNA"/>
</dbReference>
<evidence type="ECO:0000313" key="4">
    <source>
        <dbReference type="EMBL" id="VCU70248.1"/>
    </source>
</evidence>
<dbReference type="Gene3D" id="1.10.260.40">
    <property type="entry name" value="lambda repressor-like DNA-binding domains"/>
    <property type="match status" value="1"/>
</dbReference>
<proteinExistence type="predicted"/>
<evidence type="ECO:0000313" key="5">
    <source>
        <dbReference type="Proteomes" id="UP000277294"/>
    </source>
</evidence>
<dbReference type="AlphaFoldDB" id="A0A3P4B3P2"/>
<dbReference type="Pfam" id="PF13464">
    <property type="entry name" value="RodZ_C"/>
    <property type="match status" value="1"/>
</dbReference>
<evidence type="ECO:0000256" key="1">
    <source>
        <dbReference type="SAM" id="MobiDB-lite"/>
    </source>
</evidence>
<dbReference type="OrthoDB" id="8561330at2"/>
<dbReference type="PANTHER" id="PTHR34475">
    <property type="match status" value="1"/>
</dbReference>
<feature type="compositionally biased region" description="Low complexity" evidence="1">
    <location>
        <begin position="17"/>
        <end position="29"/>
    </location>
</feature>
<evidence type="ECO:0000256" key="2">
    <source>
        <dbReference type="SAM" id="Phobius"/>
    </source>
</evidence>
<dbReference type="GO" id="GO:0003677">
    <property type="term" value="F:DNA binding"/>
    <property type="evidence" value="ECO:0007669"/>
    <property type="project" value="InterPro"/>
</dbReference>
<dbReference type="InterPro" id="IPR010982">
    <property type="entry name" value="Lambda_DNA-bd_dom_sf"/>
</dbReference>
<dbReference type="InterPro" id="IPR001387">
    <property type="entry name" value="Cro/C1-type_HTH"/>
</dbReference>
<reference evidence="4 5" key="1">
    <citation type="submission" date="2018-10" db="EMBL/GenBank/DDBJ databases">
        <authorList>
            <person name="Criscuolo A."/>
        </authorList>
    </citation>
    <scope>NUCLEOTIDE SEQUENCE [LARGE SCALE GENOMIC DNA]</scope>
    <source>
        <strain evidence="4">DnA1</strain>
    </source>
</reference>
<dbReference type="Pfam" id="PF13413">
    <property type="entry name" value="HTH_25"/>
    <property type="match status" value="1"/>
</dbReference>
<dbReference type="RefSeq" id="WP_124079765.1">
    <property type="nucleotide sequence ID" value="NZ_UWPJ01000018.1"/>
</dbReference>
<protein>
    <submittedName>
        <fullName evidence="4">Cytoskeleton protein RodZ</fullName>
    </submittedName>
</protein>
<keyword evidence="5" id="KW-1185">Reference proteome</keyword>
<organism evidence="4 5">
    <name type="scientific">Pigmentiphaga humi</name>
    <dbReference type="NCBI Taxonomy" id="2478468"/>
    <lineage>
        <taxon>Bacteria</taxon>
        <taxon>Pseudomonadati</taxon>
        <taxon>Pseudomonadota</taxon>
        <taxon>Betaproteobacteria</taxon>
        <taxon>Burkholderiales</taxon>
        <taxon>Alcaligenaceae</taxon>
        <taxon>Pigmentiphaga</taxon>
    </lineage>
</organism>
<keyword evidence="2" id="KW-0812">Transmembrane</keyword>
<feature type="region of interest" description="Disordered" evidence="1">
    <location>
        <begin position="1"/>
        <end position="29"/>
    </location>
</feature>
<accession>A0A3P4B3P2</accession>
<dbReference type="PANTHER" id="PTHR34475:SF1">
    <property type="entry name" value="CYTOSKELETON PROTEIN RODZ"/>
    <property type="match status" value="1"/>
</dbReference>
<dbReference type="InterPro" id="IPR025194">
    <property type="entry name" value="RodZ-like_C"/>
</dbReference>
<feature type="transmembrane region" description="Helical" evidence="2">
    <location>
        <begin position="136"/>
        <end position="157"/>
    </location>
</feature>